<comment type="caution">
    <text evidence="1">The sequence shown here is derived from an EMBL/GenBank/DDBJ whole genome shotgun (WGS) entry which is preliminary data.</text>
</comment>
<evidence type="ECO:0000313" key="1">
    <source>
        <dbReference type="EMBL" id="KAI5664415.1"/>
    </source>
</evidence>
<accession>A0ACC0AVV0</accession>
<reference evidence="2" key="1">
    <citation type="journal article" date="2023" name="Nat. Plants">
        <title>Single-cell RNA sequencing provides a high-resolution roadmap for understanding the multicellular compartmentation of specialized metabolism.</title>
        <authorList>
            <person name="Sun S."/>
            <person name="Shen X."/>
            <person name="Li Y."/>
            <person name="Li Y."/>
            <person name="Wang S."/>
            <person name="Li R."/>
            <person name="Zhang H."/>
            <person name="Shen G."/>
            <person name="Guo B."/>
            <person name="Wei J."/>
            <person name="Xu J."/>
            <person name="St-Pierre B."/>
            <person name="Chen S."/>
            <person name="Sun C."/>
        </authorList>
    </citation>
    <scope>NUCLEOTIDE SEQUENCE [LARGE SCALE GENOMIC DNA]</scope>
</reference>
<gene>
    <name evidence="1" type="ORF">M9H77_23738</name>
</gene>
<keyword evidence="2" id="KW-1185">Reference proteome</keyword>
<name>A0ACC0AVV0_CATRO</name>
<evidence type="ECO:0000313" key="2">
    <source>
        <dbReference type="Proteomes" id="UP001060085"/>
    </source>
</evidence>
<organism evidence="1 2">
    <name type="scientific">Catharanthus roseus</name>
    <name type="common">Madagascar periwinkle</name>
    <name type="synonym">Vinca rosea</name>
    <dbReference type="NCBI Taxonomy" id="4058"/>
    <lineage>
        <taxon>Eukaryota</taxon>
        <taxon>Viridiplantae</taxon>
        <taxon>Streptophyta</taxon>
        <taxon>Embryophyta</taxon>
        <taxon>Tracheophyta</taxon>
        <taxon>Spermatophyta</taxon>
        <taxon>Magnoliopsida</taxon>
        <taxon>eudicotyledons</taxon>
        <taxon>Gunneridae</taxon>
        <taxon>Pentapetalae</taxon>
        <taxon>asterids</taxon>
        <taxon>lamiids</taxon>
        <taxon>Gentianales</taxon>
        <taxon>Apocynaceae</taxon>
        <taxon>Rauvolfioideae</taxon>
        <taxon>Vinceae</taxon>
        <taxon>Catharanthinae</taxon>
        <taxon>Catharanthus</taxon>
    </lineage>
</organism>
<sequence>MVFTLMYSKERTIVQLTSNQPFGQVPIVQDRDYILFGMIKLLNSFLCLIFALFFTLVPATELLKSYARAILRYIAEKHKSQGTNLYRNKLRQGDKWKNDPKLIKENEEKLGKVLDVYEERISRNNYLVGDVLSLADQIHLPFTEYLISFVKKKEMITSRPHVSAWWDDISSRPSWKEVLRSHFQIFLAETLLCKDQSP</sequence>
<dbReference type="EMBL" id="CM044705">
    <property type="protein sequence ID" value="KAI5664415.1"/>
    <property type="molecule type" value="Genomic_DNA"/>
</dbReference>
<protein>
    <submittedName>
        <fullName evidence="1">Uncharacterized protein</fullName>
    </submittedName>
</protein>
<dbReference type="Proteomes" id="UP001060085">
    <property type="component" value="Linkage Group LG05"/>
</dbReference>
<proteinExistence type="predicted"/>